<dbReference type="eggNOG" id="KOG1801">
    <property type="taxonomic scope" value="Eukaryota"/>
</dbReference>
<dbReference type="GO" id="GO:0016604">
    <property type="term" value="C:nuclear body"/>
    <property type="evidence" value="ECO:0000318"/>
    <property type="project" value="GO_Central"/>
</dbReference>
<dbReference type="AlphaFoldDB" id="E9H5X0"/>
<dbReference type="Proteomes" id="UP000000305">
    <property type="component" value="Unassembled WGS sequence"/>
</dbReference>
<sequence length="481" mass="53934">MFKDETFPILNAVQGKGYKSLPELSLIPVGSAYSTLEDYCSTFTSLILHEVWATLCENVGTGESQSLTSLIHPDPTFCNGFTLLRCEALSPTRITNIDLFSITFNTSRQKPPKKIFAVAEHVRYRSWEIGEIDPRLLKTCQDPNIPITSFVLRILMYHVPPNLGSIFTVTRISRLNTVFKQIIQIAELARSPLCEVILHPSDYEDAFKLDAVLDDNHAFLNPIQYKAVASITKEVSSAEREPKVALLQGPPGTGKTRVIVEMIKRVRCMHYETTGCYPCILVCAPSNNAIDEIANRLMNEIDSKYDIVRIGVPATMNPDVVRISLDKLSGGKLRDDAAKTTSSESRYLLTLKAESNTLQRKKKKLVAAILNANKNGSSDEAQMIEKKLAKLQVDIDKVERSYQDRFLTHLELLNTQNNLRAMRQKVLSQANIICSTLNSCRSKEMEQLFLEPASSKRFLCCIIDDRPSVPSQNLSCRSPSE</sequence>
<dbReference type="GO" id="GO:0003723">
    <property type="term" value="F:RNA binding"/>
    <property type="evidence" value="ECO:0000318"/>
    <property type="project" value="GO_Central"/>
</dbReference>
<dbReference type="GO" id="GO:0004386">
    <property type="term" value="F:helicase activity"/>
    <property type="evidence" value="ECO:0007669"/>
    <property type="project" value="InterPro"/>
</dbReference>
<dbReference type="EMBL" id="GL732595">
    <property type="protein sequence ID" value="EFX72864.1"/>
    <property type="molecule type" value="Genomic_DNA"/>
</dbReference>
<dbReference type="STRING" id="6669.E9H5X0"/>
<dbReference type="InParanoid" id="E9H5X0"/>
<gene>
    <name evidence="2" type="ORF">DAPPUDRAFT_325830</name>
</gene>
<dbReference type="PhylomeDB" id="E9H5X0"/>
<dbReference type="KEGG" id="dpx:DAPPUDRAFT_325830"/>
<dbReference type="PANTHER" id="PTHR10887:SF495">
    <property type="entry name" value="HELICASE SENATAXIN ISOFORM X1-RELATED"/>
    <property type="match status" value="1"/>
</dbReference>
<proteinExistence type="predicted"/>
<protein>
    <recommendedName>
        <fullName evidence="1">DNA2/NAM7 helicase helicase domain-containing protein</fullName>
    </recommendedName>
</protein>
<dbReference type="InterPro" id="IPR041677">
    <property type="entry name" value="DNA2/NAM7_AAA_11"/>
</dbReference>
<dbReference type="SUPFAM" id="SSF52540">
    <property type="entry name" value="P-loop containing nucleoside triphosphate hydrolases"/>
    <property type="match status" value="2"/>
</dbReference>
<reference evidence="2 3" key="1">
    <citation type="journal article" date="2011" name="Science">
        <title>The ecoresponsive genome of Daphnia pulex.</title>
        <authorList>
            <person name="Colbourne J.K."/>
            <person name="Pfrender M.E."/>
            <person name="Gilbert D."/>
            <person name="Thomas W.K."/>
            <person name="Tucker A."/>
            <person name="Oakley T.H."/>
            <person name="Tokishita S."/>
            <person name="Aerts A."/>
            <person name="Arnold G.J."/>
            <person name="Basu M.K."/>
            <person name="Bauer D.J."/>
            <person name="Caceres C.E."/>
            <person name="Carmel L."/>
            <person name="Casola C."/>
            <person name="Choi J.H."/>
            <person name="Detter J.C."/>
            <person name="Dong Q."/>
            <person name="Dusheyko S."/>
            <person name="Eads B.D."/>
            <person name="Frohlich T."/>
            <person name="Geiler-Samerotte K.A."/>
            <person name="Gerlach D."/>
            <person name="Hatcher P."/>
            <person name="Jogdeo S."/>
            <person name="Krijgsveld J."/>
            <person name="Kriventseva E.V."/>
            <person name="Kultz D."/>
            <person name="Laforsch C."/>
            <person name="Lindquist E."/>
            <person name="Lopez J."/>
            <person name="Manak J.R."/>
            <person name="Muller J."/>
            <person name="Pangilinan J."/>
            <person name="Patwardhan R.P."/>
            <person name="Pitluck S."/>
            <person name="Pritham E.J."/>
            <person name="Rechtsteiner A."/>
            <person name="Rho M."/>
            <person name="Rogozin I.B."/>
            <person name="Sakarya O."/>
            <person name="Salamov A."/>
            <person name="Schaack S."/>
            <person name="Shapiro H."/>
            <person name="Shiga Y."/>
            <person name="Skalitzky C."/>
            <person name="Smith Z."/>
            <person name="Souvorov A."/>
            <person name="Sung W."/>
            <person name="Tang Z."/>
            <person name="Tsuchiya D."/>
            <person name="Tu H."/>
            <person name="Vos H."/>
            <person name="Wang M."/>
            <person name="Wolf Y.I."/>
            <person name="Yamagata H."/>
            <person name="Yamada T."/>
            <person name="Ye Y."/>
            <person name="Shaw J.R."/>
            <person name="Andrews J."/>
            <person name="Crease T.J."/>
            <person name="Tang H."/>
            <person name="Lucas S.M."/>
            <person name="Robertson H.M."/>
            <person name="Bork P."/>
            <person name="Koonin E.V."/>
            <person name="Zdobnov E.M."/>
            <person name="Grigoriev I.V."/>
            <person name="Lynch M."/>
            <person name="Boore J.L."/>
        </authorList>
    </citation>
    <scope>NUCLEOTIDE SEQUENCE [LARGE SCALE GENOMIC DNA]</scope>
</reference>
<dbReference type="InterPro" id="IPR027417">
    <property type="entry name" value="P-loop_NTPase"/>
</dbReference>
<feature type="domain" description="DNA2/NAM7 helicase helicase" evidence="1">
    <location>
        <begin position="233"/>
        <end position="464"/>
    </location>
</feature>
<evidence type="ECO:0000259" key="1">
    <source>
        <dbReference type="Pfam" id="PF13086"/>
    </source>
</evidence>
<dbReference type="OrthoDB" id="2285229at2759"/>
<evidence type="ECO:0000313" key="3">
    <source>
        <dbReference type="Proteomes" id="UP000000305"/>
    </source>
</evidence>
<keyword evidence="3" id="KW-1185">Reference proteome</keyword>
<dbReference type="PANTHER" id="PTHR10887">
    <property type="entry name" value="DNA2/NAM7 HELICASE FAMILY"/>
    <property type="match status" value="1"/>
</dbReference>
<dbReference type="InterPro" id="IPR045055">
    <property type="entry name" value="DNA2/NAM7-like"/>
</dbReference>
<name>E9H5X0_DAPPU</name>
<organism evidence="2 3">
    <name type="scientific">Daphnia pulex</name>
    <name type="common">Water flea</name>
    <dbReference type="NCBI Taxonomy" id="6669"/>
    <lineage>
        <taxon>Eukaryota</taxon>
        <taxon>Metazoa</taxon>
        <taxon>Ecdysozoa</taxon>
        <taxon>Arthropoda</taxon>
        <taxon>Crustacea</taxon>
        <taxon>Branchiopoda</taxon>
        <taxon>Diplostraca</taxon>
        <taxon>Cladocera</taxon>
        <taxon>Anomopoda</taxon>
        <taxon>Daphniidae</taxon>
        <taxon>Daphnia</taxon>
    </lineage>
</organism>
<accession>E9H5X0</accession>
<dbReference type="GO" id="GO:0006369">
    <property type="term" value="P:termination of RNA polymerase II transcription"/>
    <property type="evidence" value="ECO:0000318"/>
    <property type="project" value="GO_Central"/>
</dbReference>
<dbReference type="GO" id="GO:0001147">
    <property type="term" value="F:transcription termination site sequence-specific DNA binding"/>
    <property type="evidence" value="ECO:0000318"/>
    <property type="project" value="GO_Central"/>
</dbReference>
<dbReference type="Pfam" id="PF13086">
    <property type="entry name" value="AAA_11"/>
    <property type="match status" value="1"/>
</dbReference>
<dbReference type="Gene3D" id="3.40.50.300">
    <property type="entry name" value="P-loop containing nucleotide triphosphate hydrolases"/>
    <property type="match status" value="1"/>
</dbReference>
<dbReference type="HOGENOM" id="CLU_567743_0_0_1"/>
<evidence type="ECO:0000313" key="2">
    <source>
        <dbReference type="EMBL" id="EFX72864.1"/>
    </source>
</evidence>